<accession>S4Y2Z4</accession>
<gene>
    <name evidence="2" type="ORF">SCE1572_34615</name>
</gene>
<evidence type="ECO:0000313" key="3">
    <source>
        <dbReference type="Proteomes" id="UP000014803"/>
    </source>
</evidence>
<dbReference type="PATRIC" id="fig|1254432.3.peg.7844"/>
<sequence>MELSRIREGRVGAQDPTPARQDRLYYEALQRDTFRVTQWAMLGAGAALLVWSGGYALLAIEELSVFGGAVGMT</sequence>
<keyword evidence="1" id="KW-1133">Transmembrane helix</keyword>
<proteinExistence type="predicted"/>
<name>S4Y2Z4_SORCE</name>
<keyword evidence="1" id="KW-0812">Transmembrane</keyword>
<reference evidence="2 3" key="1">
    <citation type="journal article" date="2013" name="Sci. Rep.">
        <title>Extraordinary expansion of a Sorangium cellulosum genome from an alkaline milieu.</title>
        <authorList>
            <person name="Han K."/>
            <person name="Li Z.F."/>
            <person name="Peng R."/>
            <person name="Zhu L.P."/>
            <person name="Zhou T."/>
            <person name="Wang L.G."/>
            <person name="Li S.G."/>
            <person name="Zhang X.B."/>
            <person name="Hu W."/>
            <person name="Wu Z.H."/>
            <person name="Qin N."/>
            <person name="Li Y.Z."/>
        </authorList>
    </citation>
    <scope>NUCLEOTIDE SEQUENCE [LARGE SCALE GENOMIC DNA]</scope>
    <source>
        <strain evidence="2 3">So0157-2</strain>
    </source>
</reference>
<keyword evidence="1" id="KW-0472">Membrane</keyword>
<organism evidence="2 3">
    <name type="scientific">Sorangium cellulosum So0157-2</name>
    <dbReference type="NCBI Taxonomy" id="1254432"/>
    <lineage>
        <taxon>Bacteria</taxon>
        <taxon>Pseudomonadati</taxon>
        <taxon>Myxococcota</taxon>
        <taxon>Polyangia</taxon>
        <taxon>Polyangiales</taxon>
        <taxon>Polyangiaceae</taxon>
        <taxon>Sorangium</taxon>
    </lineage>
</organism>
<feature type="transmembrane region" description="Helical" evidence="1">
    <location>
        <begin position="39"/>
        <end position="60"/>
    </location>
</feature>
<dbReference type="EMBL" id="CP003969">
    <property type="protein sequence ID" value="AGP39169.1"/>
    <property type="molecule type" value="Genomic_DNA"/>
</dbReference>
<evidence type="ECO:0000313" key="2">
    <source>
        <dbReference type="EMBL" id="AGP39169.1"/>
    </source>
</evidence>
<dbReference type="Proteomes" id="UP000014803">
    <property type="component" value="Chromosome"/>
</dbReference>
<dbReference type="KEGG" id="scu:SCE1572_34615"/>
<dbReference type="eggNOG" id="COG1475">
    <property type="taxonomic scope" value="Bacteria"/>
</dbReference>
<protein>
    <submittedName>
        <fullName evidence="2">Uncharacterized protein</fullName>
    </submittedName>
</protein>
<evidence type="ECO:0000256" key="1">
    <source>
        <dbReference type="SAM" id="Phobius"/>
    </source>
</evidence>
<dbReference type="AlphaFoldDB" id="S4Y2Z4"/>
<dbReference type="HOGENOM" id="CLU_2702879_0_0_7"/>